<evidence type="ECO:0000259" key="2">
    <source>
        <dbReference type="PROSITE" id="PS50994"/>
    </source>
</evidence>
<feature type="domain" description="Integrase catalytic" evidence="2">
    <location>
        <begin position="219"/>
        <end position="377"/>
    </location>
</feature>
<dbReference type="PROSITE" id="PS50994">
    <property type="entry name" value="INTEGRASE"/>
    <property type="match status" value="1"/>
</dbReference>
<sequence>MDIENLLNGEEQGAKIRKKELVKHEGNEPLWIWKDGKGGYEELLGKVAEPIRKKLMSFQINKIGKDTIEEIEENLQSNLNEIKGVKKGASDEKYLNSSWYGEISGYLKDKVFESGRVTKVQKEALIRKARNFIIEGDDLYRIERGRRKRCVLEDEVAGILMMAHAHDQGGHFSQAITLRKLKDYYWPRMTVDARDYIQGCLVCAKFGTALRSQSSARVKVSEPMELLGLDFVGPFPDFPGVSKKWILVAVDYFSRYTWAEATNRNDSETVIKFLKDKIFEKFGVPVGFYTDPGTHFGKKTRRFAESYGTIWCNSPVAAKRAVGMVEKTIDILQRVLKKMTVDPKEWSNNVERATLEVNRREIPHLMHSPSQIFLGFNPSGPLEVNYPTEKRKSLTSALKIDVSSVVLEDDEHSNKVIEFLANRMHVYDEVLERSELRKEMIASKYDSGVISQRSYNPGDMVMLFDHQQAGKKLRPSWRGPFVVKGFGGDMGRSYTLRQIDGTSISRHYHGDSLKRFRLREGYLVTGEEESLPVYQNIRLGRATFKLPKDLRTVPGALVPNV</sequence>
<reference evidence="3 4" key="1">
    <citation type="submission" date="2017-10" db="EMBL/GenBank/DDBJ databases">
        <title>Development of genomic resources for the powdery mildew, Erysiphe pulchra.</title>
        <authorList>
            <person name="Wadl P.A."/>
            <person name="Mack B.M."/>
            <person name="Moore G."/>
            <person name="Beltz S.B."/>
        </authorList>
    </citation>
    <scope>NUCLEOTIDE SEQUENCE [LARGE SCALE GENOMIC DNA]</scope>
    <source>
        <strain evidence="3">Cflorida</strain>
    </source>
</reference>
<evidence type="ECO:0000313" key="4">
    <source>
        <dbReference type="Proteomes" id="UP000237438"/>
    </source>
</evidence>
<dbReference type="GO" id="GO:0003723">
    <property type="term" value="F:RNA binding"/>
    <property type="evidence" value="ECO:0007669"/>
    <property type="project" value="UniProtKB-KW"/>
</dbReference>
<gene>
    <name evidence="3" type="ORF">EPUL_006423</name>
</gene>
<dbReference type="EMBL" id="PEDP01005231">
    <property type="protein sequence ID" value="POS81989.1"/>
    <property type="molecule type" value="Genomic_DNA"/>
</dbReference>
<comment type="caution">
    <text evidence="3">The sequence shown here is derived from an EMBL/GenBank/DDBJ whole genome shotgun (WGS) entry which is preliminary data.</text>
</comment>
<dbReference type="InterPro" id="IPR050951">
    <property type="entry name" value="Retrovirus_Pol_polyprotein"/>
</dbReference>
<accession>A0A2S4PIW3</accession>
<dbReference type="InterPro" id="IPR036397">
    <property type="entry name" value="RNaseH_sf"/>
</dbReference>
<protein>
    <recommendedName>
        <fullName evidence="2">Integrase catalytic domain-containing protein</fullName>
    </recommendedName>
</protein>
<dbReference type="SUPFAM" id="SSF53098">
    <property type="entry name" value="Ribonuclease H-like"/>
    <property type="match status" value="1"/>
</dbReference>
<dbReference type="Pfam" id="PF00665">
    <property type="entry name" value="rve"/>
    <property type="match status" value="1"/>
</dbReference>
<name>A0A2S4PIW3_9PEZI</name>
<dbReference type="InterPro" id="IPR041588">
    <property type="entry name" value="Integrase_H2C2"/>
</dbReference>
<dbReference type="PANTHER" id="PTHR37984">
    <property type="entry name" value="PROTEIN CBG26694"/>
    <property type="match status" value="1"/>
</dbReference>
<dbReference type="AlphaFoldDB" id="A0A2S4PIW3"/>
<evidence type="ECO:0000313" key="3">
    <source>
        <dbReference type="EMBL" id="POS81989.1"/>
    </source>
</evidence>
<dbReference type="PANTHER" id="PTHR37984:SF5">
    <property type="entry name" value="PROTEIN NYNRIN-LIKE"/>
    <property type="match status" value="1"/>
</dbReference>
<organism evidence="3 4">
    <name type="scientific">Erysiphe pulchra</name>
    <dbReference type="NCBI Taxonomy" id="225359"/>
    <lineage>
        <taxon>Eukaryota</taxon>
        <taxon>Fungi</taxon>
        <taxon>Dikarya</taxon>
        <taxon>Ascomycota</taxon>
        <taxon>Pezizomycotina</taxon>
        <taxon>Leotiomycetes</taxon>
        <taxon>Erysiphales</taxon>
        <taxon>Erysiphaceae</taxon>
        <taxon>Erysiphe</taxon>
    </lineage>
</organism>
<proteinExistence type="predicted"/>
<dbReference type="OrthoDB" id="5428238at2759"/>
<feature type="non-terminal residue" evidence="3">
    <location>
        <position position="561"/>
    </location>
</feature>
<dbReference type="Gene3D" id="3.30.420.10">
    <property type="entry name" value="Ribonuclease H-like superfamily/Ribonuclease H"/>
    <property type="match status" value="1"/>
</dbReference>
<dbReference type="Pfam" id="PF17921">
    <property type="entry name" value="Integrase_H2C2"/>
    <property type="match status" value="1"/>
</dbReference>
<dbReference type="GO" id="GO:0015074">
    <property type="term" value="P:DNA integration"/>
    <property type="evidence" value="ECO:0007669"/>
    <property type="project" value="InterPro"/>
</dbReference>
<keyword evidence="1" id="KW-0694">RNA-binding</keyword>
<dbReference type="Proteomes" id="UP000237438">
    <property type="component" value="Unassembled WGS sequence"/>
</dbReference>
<dbReference type="STRING" id="225359.A0A2S4PIW3"/>
<dbReference type="GO" id="GO:0005634">
    <property type="term" value="C:nucleus"/>
    <property type="evidence" value="ECO:0007669"/>
    <property type="project" value="UniProtKB-ARBA"/>
</dbReference>
<dbReference type="InterPro" id="IPR012337">
    <property type="entry name" value="RNaseH-like_sf"/>
</dbReference>
<evidence type="ECO:0000256" key="1">
    <source>
        <dbReference type="ARBA" id="ARBA00022884"/>
    </source>
</evidence>
<dbReference type="InterPro" id="IPR001584">
    <property type="entry name" value="Integrase_cat-core"/>
</dbReference>
<dbReference type="Gene3D" id="1.10.340.70">
    <property type="match status" value="1"/>
</dbReference>
<keyword evidence="4" id="KW-1185">Reference proteome</keyword>